<keyword evidence="4" id="KW-0479">Metal-binding</keyword>
<dbReference type="SUPFAM" id="SSF47473">
    <property type="entry name" value="EF-hand"/>
    <property type="match status" value="1"/>
</dbReference>
<keyword evidence="1 4" id="KW-0677">Repeat</keyword>
<dbReference type="GO" id="GO:0019722">
    <property type="term" value="P:calcium-mediated signaling"/>
    <property type="evidence" value="ECO:0007669"/>
    <property type="project" value="UniProtKB-UniRule"/>
</dbReference>
<comment type="subunit">
    <text evidence="4">Homodimer. Interacts with CIPK.</text>
</comment>
<dbReference type="GeneID" id="115753582"/>
<dbReference type="RefSeq" id="XP_048132715.1">
    <property type="nucleotide sequence ID" value="XM_048276758.1"/>
</dbReference>
<dbReference type="GO" id="GO:0005509">
    <property type="term" value="F:calcium ion binding"/>
    <property type="evidence" value="ECO:0007669"/>
    <property type="project" value="UniProtKB-UniRule"/>
</dbReference>
<keyword evidence="4" id="KW-0472">Membrane</keyword>
<dbReference type="Gene3D" id="1.10.238.10">
    <property type="entry name" value="EF-hand"/>
    <property type="match status" value="1"/>
</dbReference>
<reference evidence="8 9" key="1">
    <citation type="submission" date="2025-04" db="UniProtKB">
        <authorList>
            <consortium name="RefSeq"/>
        </authorList>
    </citation>
    <scope>IDENTIFICATION</scope>
    <source>
        <tissue evidence="10 11">Leaf</tissue>
    </source>
</reference>
<evidence type="ECO:0000256" key="5">
    <source>
        <dbReference type="SAM" id="MobiDB-lite"/>
    </source>
</evidence>
<evidence type="ECO:0000313" key="8">
    <source>
        <dbReference type="RefSeq" id="XP_030548108.1"/>
    </source>
</evidence>
<dbReference type="InterPro" id="IPR045198">
    <property type="entry name" value="CNBL1-10"/>
</dbReference>
<dbReference type="Pfam" id="PF13499">
    <property type="entry name" value="EF-hand_7"/>
    <property type="match status" value="1"/>
</dbReference>
<evidence type="ECO:0000313" key="7">
    <source>
        <dbReference type="Proteomes" id="UP000827889"/>
    </source>
</evidence>
<dbReference type="RefSeq" id="XP_030548109.1">
    <property type="nucleotide sequence ID" value="XM_030692249.1"/>
</dbReference>
<keyword evidence="7" id="KW-1185">Reference proteome</keyword>
<dbReference type="KEGG" id="rarg:115753582"/>
<feature type="domain" description="EF-hand" evidence="6">
    <location>
        <begin position="156"/>
        <end position="191"/>
    </location>
</feature>
<dbReference type="InterPro" id="IPR002048">
    <property type="entry name" value="EF_hand_dom"/>
</dbReference>
<evidence type="ECO:0000256" key="1">
    <source>
        <dbReference type="ARBA" id="ARBA00022737"/>
    </source>
</evidence>
<evidence type="ECO:0000313" key="12">
    <source>
        <dbReference type="RefSeq" id="XP_048132717.1"/>
    </source>
</evidence>
<dbReference type="InterPro" id="IPR011992">
    <property type="entry name" value="EF-hand-dom_pair"/>
</dbReference>
<feature type="compositionally biased region" description="Polar residues" evidence="5">
    <location>
        <begin position="7"/>
        <end position="23"/>
    </location>
</feature>
<evidence type="ECO:0000259" key="6">
    <source>
        <dbReference type="PROSITE" id="PS50222"/>
    </source>
</evidence>
<accession>A0A8B8QNQ6</accession>
<name>A0A8B8QNQ6_9MYRT</name>
<comment type="function">
    <text evidence="4">Acts as a calcium sensor. CBL proteins interact with CIPK serine-threonine protein kinases. Binding of a CBL protein to the regulatory NAF domain of a CIPK protein lead to the activation of the kinase in a calcium-dependent manner.</text>
</comment>
<organism evidence="7 8">
    <name type="scientific">Rhodamnia argentea</name>
    <dbReference type="NCBI Taxonomy" id="178133"/>
    <lineage>
        <taxon>Eukaryota</taxon>
        <taxon>Viridiplantae</taxon>
        <taxon>Streptophyta</taxon>
        <taxon>Embryophyta</taxon>
        <taxon>Tracheophyta</taxon>
        <taxon>Spermatophyta</taxon>
        <taxon>Magnoliopsida</taxon>
        <taxon>eudicotyledons</taxon>
        <taxon>Gunneridae</taxon>
        <taxon>Pentapetalae</taxon>
        <taxon>rosids</taxon>
        <taxon>malvids</taxon>
        <taxon>Myrtales</taxon>
        <taxon>Myrtaceae</taxon>
        <taxon>Myrtoideae</taxon>
        <taxon>Myrteae</taxon>
        <taxon>Australasian group</taxon>
        <taxon>Rhodamnia</taxon>
    </lineage>
</organism>
<evidence type="ECO:0000313" key="9">
    <source>
        <dbReference type="RefSeq" id="XP_030548109.1"/>
    </source>
</evidence>
<evidence type="ECO:0000256" key="2">
    <source>
        <dbReference type="ARBA" id="ARBA00022837"/>
    </source>
</evidence>
<dbReference type="SMART" id="SM00054">
    <property type="entry name" value="EFh"/>
    <property type="match status" value="2"/>
</dbReference>
<dbReference type="AlphaFoldDB" id="A0A8B8QNQ6"/>
<dbReference type="Proteomes" id="UP000827889">
    <property type="component" value="Chromosome 3"/>
</dbReference>
<gene>
    <name evidence="8 9 10 11 12" type="primary">LOC115753582</name>
</gene>
<dbReference type="Pfam" id="PF00036">
    <property type="entry name" value="EF-hand_1"/>
    <property type="match status" value="1"/>
</dbReference>
<sequence>MGCGPSKSATTSATPEANPSSASAEHISLASKTPFTVSEVESLSELFEKLSTSVIKDGLIHKEELQLALFQNSKKNNLFLDRMFDLFDVNRNGHIDFGEFVQSLSVFHPKTPDPVKASYAFKLHDLRQTGYIERVELKEMVLALLSESELNLSDDVVEMIVDKTFVEADAKGDGRIDEEEWKEFVAKNPLMLKNMTLPYLMYVNYIAFNKSLLIRSYGLAYRSNIFLQSLNRFFFWPLS</sequence>
<dbReference type="OrthoDB" id="191686at2759"/>
<dbReference type="RefSeq" id="XP_048132717.1">
    <property type="nucleotide sequence ID" value="XM_048276760.1"/>
</dbReference>
<dbReference type="PANTHER" id="PTHR23056">
    <property type="entry name" value="CALCINEURIN B"/>
    <property type="match status" value="1"/>
</dbReference>
<dbReference type="PROSITE" id="PS50222">
    <property type="entry name" value="EF_HAND_2"/>
    <property type="match status" value="3"/>
</dbReference>
<protein>
    <recommendedName>
        <fullName evidence="4">Calcineurin B-like protein</fullName>
    </recommendedName>
</protein>
<dbReference type="PROSITE" id="PS00018">
    <property type="entry name" value="EF_HAND_1"/>
    <property type="match status" value="1"/>
</dbReference>
<dbReference type="InterPro" id="IPR018247">
    <property type="entry name" value="EF_Hand_1_Ca_BS"/>
</dbReference>
<dbReference type="GO" id="GO:0016020">
    <property type="term" value="C:membrane"/>
    <property type="evidence" value="ECO:0007669"/>
    <property type="project" value="UniProtKB-SubCell"/>
</dbReference>
<evidence type="ECO:0000313" key="10">
    <source>
        <dbReference type="RefSeq" id="XP_048132715.1"/>
    </source>
</evidence>
<keyword evidence="2 4" id="KW-0106">Calcium</keyword>
<comment type="similarity">
    <text evidence="3 4">Belongs to the calcineurin regulatory subunit family.</text>
</comment>
<dbReference type="PRINTS" id="PR00450">
    <property type="entry name" value="RECOVERIN"/>
</dbReference>
<dbReference type="RefSeq" id="XP_030548108.1">
    <property type="nucleotide sequence ID" value="XM_030692248.1"/>
</dbReference>
<comment type="subcellular location">
    <subcellularLocation>
        <location evidence="4">Membrane</location>
    </subcellularLocation>
</comment>
<dbReference type="CDD" id="cd00051">
    <property type="entry name" value="EFh"/>
    <property type="match status" value="1"/>
</dbReference>
<feature type="domain" description="EF-hand" evidence="6">
    <location>
        <begin position="112"/>
        <end position="147"/>
    </location>
</feature>
<evidence type="ECO:0000313" key="11">
    <source>
        <dbReference type="RefSeq" id="XP_048132716.1"/>
    </source>
</evidence>
<feature type="region of interest" description="Disordered" evidence="5">
    <location>
        <begin position="1"/>
        <end position="25"/>
    </location>
</feature>
<dbReference type="FunFam" id="1.10.238.10:FF:000073">
    <property type="entry name" value="calcineurin B-like protein 3"/>
    <property type="match status" value="1"/>
</dbReference>
<evidence type="ECO:0000256" key="3">
    <source>
        <dbReference type="ARBA" id="ARBA00023774"/>
    </source>
</evidence>
<evidence type="ECO:0000256" key="4">
    <source>
        <dbReference type="RuleBase" id="RU369080"/>
    </source>
</evidence>
<dbReference type="PANTHER" id="PTHR23056:SF105">
    <property type="entry name" value="CALCINEURIN B-LIKE PROTEIN"/>
    <property type="match status" value="1"/>
</dbReference>
<feature type="domain" description="EF-hand" evidence="6">
    <location>
        <begin position="75"/>
        <end position="110"/>
    </location>
</feature>
<dbReference type="GO" id="GO:0019900">
    <property type="term" value="F:kinase binding"/>
    <property type="evidence" value="ECO:0007669"/>
    <property type="project" value="UniProtKB-UniRule"/>
</dbReference>
<dbReference type="RefSeq" id="XP_048132716.1">
    <property type="nucleotide sequence ID" value="XM_048276759.1"/>
</dbReference>
<proteinExistence type="inferred from homology"/>